<evidence type="ECO:0000256" key="2">
    <source>
        <dbReference type="ARBA" id="ARBA00022692"/>
    </source>
</evidence>
<comment type="subcellular location">
    <subcellularLocation>
        <location evidence="1">Endomembrane system</location>
        <topology evidence="1">Multi-pass membrane protein</topology>
    </subcellularLocation>
</comment>
<feature type="domain" description="DUF202" evidence="6">
    <location>
        <begin position="57"/>
        <end position="129"/>
    </location>
</feature>
<evidence type="ECO:0000313" key="7">
    <source>
        <dbReference type="EMBL" id="QGY40652.1"/>
    </source>
</evidence>
<dbReference type="Proteomes" id="UP000428328">
    <property type="component" value="Chromosome"/>
</dbReference>
<evidence type="ECO:0000256" key="4">
    <source>
        <dbReference type="ARBA" id="ARBA00023136"/>
    </source>
</evidence>
<evidence type="ECO:0000313" key="8">
    <source>
        <dbReference type="Proteomes" id="UP000428328"/>
    </source>
</evidence>
<dbReference type="EMBL" id="CP046400">
    <property type="protein sequence ID" value="QGY40652.1"/>
    <property type="molecule type" value="Genomic_DNA"/>
</dbReference>
<evidence type="ECO:0000259" key="6">
    <source>
        <dbReference type="Pfam" id="PF02656"/>
    </source>
</evidence>
<feature type="transmembrane region" description="Helical" evidence="5">
    <location>
        <begin position="111"/>
        <end position="130"/>
    </location>
</feature>
<keyword evidence="8" id="KW-1185">Reference proteome</keyword>
<dbReference type="AlphaFoldDB" id="A0A6I6JK17"/>
<feature type="transmembrane region" description="Helical" evidence="5">
    <location>
        <begin position="142"/>
        <end position="162"/>
    </location>
</feature>
<reference evidence="7 8" key="1">
    <citation type="submission" date="2019-11" db="EMBL/GenBank/DDBJ databases">
        <authorList>
            <person name="Zheng R.K."/>
            <person name="Sun C.M."/>
        </authorList>
    </citation>
    <scope>NUCLEOTIDE SEQUENCE [LARGE SCALE GENOMIC DNA]</scope>
    <source>
        <strain evidence="7 8">SRB007</strain>
    </source>
</reference>
<dbReference type="Pfam" id="PF02656">
    <property type="entry name" value="DUF202"/>
    <property type="match status" value="1"/>
</dbReference>
<evidence type="ECO:0000256" key="5">
    <source>
        <dbReference type="SAM" id="Phobius"/>
    </source>
</evidence>
<dbReference type="KEGG" id="psel:GM415_11130"/>
<keyword evidence="3 5" id="KW-1133">Transmembrane helix</keyword>
<feature type="transmembrane region" description="Helical" evidence="5">
    <location>
        <begin position="65"/>
        <end position="83"/>
    </location>
</feature>
<evidence type="ECO:0000256" key="3">
    <source>
        <dbReference type="ARBA" id="ARBA00022989"/>
    </source>
</evidence>
<keyword evidence="4 5" id="KW-0472">Membrane</keyword>
<dbReference type="InterPro" id="IPR003807">
    <property type="entry name" value="DUF202"/>
</dbReference>
<protein>
    <submittedName>
        <fullName evidence="7">DUF202 domain-containing protein</fullName>
    </submittedName>
</protein>
<name>A0A6I6JK17_9BACT</name>
<evidence type="ECO:0000256" key="1">
    <source>
        <dbReference type="ARBA" id="ARBA00004127"/>
    </source>
</evidence>
<organism evidence="7 8">
    <name type="scientific">Pseudodesulfovibrio cashew</name>
    <dbReference type="NCBI Taxonomy" id="2678688"/>
    <lineage>
        <taxon>Bacteria</taxon>
        <taxon>Pseudomonadati</taxon>
        <taxon>Thermodesulfobacteriota</taxon>
        <taxon>Desulfovibrionia</taxon>
        <taxon>Desulfovibrionales</taxon>
        <taxon>Desulfovibrionaceae</taxon>
    </lineage>
</organism>
<dbReference type="GO" id="GO:0012505">
    <property type="term" value="C:endomembrane system"/>
    <property type="evidence" value="ECO:0007669"/>
    <property type="project" value="UniProtKB-SubCell"/>
</dbReference>
<proteinExistence type="predicted"/>
<accession>A0A6I6JK17</accession>
<keyword evidence="2 5" id="KW-0812">Transmembrane</keyword>
<gene>
    <name evidence="7" type="ORF">GM415_11130</name>
</gene>
<sequence length="163" mass="18410">MLLYCRDCRPPGRGQTLSDMLANGLEAYMVPKEETRLELAEERNEESRVRSRLARQRTRLANQRTFLAWCRTALSFMAFGFVLEKVDVFLASQGQTVSAVLLRELGTLGKFTFMAGPVFVIFAGVRYYHLDKDLGFRDFGRSALPEVILMVAVVGAALLYVFS</sequence>